<evidence type="ECO:0000256" key="4">
    <source>
        <dbReference type="ARBA" id="ARBA00022840"/>
    </source>
</evidence>
<evidence type="ECO:0000256" key="5">
    <source>
        <dbReference type="PROSITE-ProRule" id="PRU01213"/>
    </source>
</evidence>
<dbReference type="InterPro" id="IPR005116">
    <property type="entry name" value="Transp-assoc_OB_typ1"/>
</dbReference>
<dbReference type="Gene3D" id="3.40.50.300">
    <property type="entry name" value="P-loop containing nucleotide triphosphate hydrolases"/>
    <property type="match status" value="1"/>
</dbReference>
<reference evidence="8 9" key="1">
    <citation type="submission" date="2021-08" db="EMBL/GenBank/DDBJ databases">
        <title>Nocardioides bacterium WL0053 sp. nov., isolated from the sediment.</title>
        <authorList>
            <person name="Wang L."/>
            <person name="Zhang D."/>
            <person name="Zhang A."/>
        </authorList>
    </citation>
    <scope>NUCLEOTIDE SEQUENCE [LARGE SCALE GENOMIC DNA]</scope>
    <source>
        <strain evidence="8 9">WL0053</strain>
    </source>
</reference>
<organism evidence="8 9">
    <name type="scientific">Nocardioides jiangsuensis</name>
    <dbReference type="NCBI Taxonomy" id="2866161"/>
    <lineage>
        <taxon>Bacteria</taxon>
        <taxon>Bacillati</taxon>
        <taxon>Actinomycetota</taxon>
        <taxon>Actinomycetes</taxon>
        <taxon>Propionibacteriales</taxon>
        <taxon>Nocardioidaceae</taxon>
        <taxon>Nocardioides</taxon>
    </lineage>
</organism>
<dbReference type="PROSITE" id="PS51866">
    <property type="entry name" value="MOP"/>
    <property type="match status" value="1"/>
</dbReference>
<feature type="domain" description="Mop" evidence="7">
    <location>
        <begin position="286"/>
        <end position="350"/>
    </location>
</feature>
<keyword evidence="2 5" id="KW-0500">Molybdenum</keyword>
<evidence type="ECO:0000256" key="2">
    <source>
        <dbReference type="ARBA" id="ARBA00022505"/>
    </source>
</evidence>
<comment type="caution">
    <text evidence="8">The sequence shown here is derived from an EMBL/GenBank/DDBJ whole genome shotgun (WGS) entry which is preliminary data.</text>
</comment>
<dbReference type="PROSITE" id="PS00211">
    <property type="entry name" value="ABC_TRANSPORTER_1"/>
    <property type="match status" value="1"/>
</dbReference>
<evidence type="ECO:0000313" key="9">
    <source>
        <dbReference type="Proteomes" id="UP000754710"/>
    </source>
</evidence>
<keyword evidence="1" id="KW-0813">Transport</keyword>
<dbReference type="PROSITE" id="PS50893">
    <property type="entry name" value="ABC_TRANSPORTER_2"/>
    <property type="match status" value="1"/>
</dbReference>
<keyword evidence="3" id="KW-0547">Nucleotide-binding</keyword>
<dbReference type="Pfam" id="PF03459">
    <property type="entry name" value="TOBE"/>
    <property type="match status" value="1"/>
</dbReference>
<dbReference type="InterPro" id="IPR027417">
    <property type="entry name" value="P-loop_NTPase"/>
</dbReference>
<feature type="domain" description="ABC transporter" evidence="6">
    <location>
        <begin position="1"/>
        <end position="237"/>
    </location>
</feature>
<dbReference type="SMART" id="SM00382">
    <property type="entry name" value="AAA"/>
    <property type="match status" value="1"/>
</dbReference>
<gene>
    <name evidence="8" type="ORF">K1X13_10770</name>
</gene>
<dbReference type="InterPro" id="IPR050093">
    <property type="entry name" value="ABC_SmlMolc_Importer"/>
</dbReference>
<dbReference type="InterPro" id="IPR017871">
    <property type="entry name" value="ABC_transporter-like_CS"/>
</dbReference>
<evidence type="ECO:0000313" key="8">
    <source>
        <dbReference type="EMBL" id="MBY9075301.1"/>
    </source>
</evidence>
<dbReference type="Pfam" id="PF00005">
    <property type="entry name" value="ABC_tran"/>
    <property type="match status" value="1"/>
</dbReference>
<name>A0ABS7RJU5_9ACTN</name>
<dbReference type="InterPro" id="IPR003593">
    <property type="entry name" value="AAA+_ATPase"/>
</dbReference>
<evidence type="ECO:0000256" key="3">
    <source>
        <dbReference type="ARBA" id="ARBA00022741"/>
    </source>
</evidence>
<accession>A0ABS7RJU5</accession>
<dbReference type="InterPro" id="IPR003439">
    <property type="entry name" value="ABC_transporter-like_ATP-bd"/>
</dbReference>
<protein>
    <submittedName>
        <fullName evidence="8">ABC transporter ATP-binding protein</fullName>
    </submittedName>
</protein>
<proteinExistence type="predicted"/>
<dbReference type="EMBL" id="JAIEZQ010000002">
    <property type="protein sequence ID" value="MBY9075301.1"/>
    <property type="molecule type" value="Genomic_DNA"/>
</dbReference>
<keyword evidence="4 8" id="KW-0067">ATP-binding</keyword>
<dbReference type="GO" id="GO:0005524">
    <property type="term" value="F:ATP binding"/>
    <property type="evidence" value="ECO:0007669"/>
    <property type="project" value="UniProtKB-KW"/>
</dbReference>
<dbReference type="SUPFAM" id="SSF52540">
    <property type="entry name" value="P-loop containing nucleoside triphosphate hydrolases"/>
    <property type="match status" value="1"/>
</dbReference>
<dbReference type="InterPro" id="IPR008995">
    <property type="entry name" value="Mo/tungstate-bd_C_term_dom"/>
</dbReference>
<sequence length="365" mass="38315">MSLLEARVRVRRSPQSLEVDLDADPGDVIAVIGPNGAGKSTLLRALAGLEPMHQGTVRYDGRAWDGPGAARPLTPQERGIGMVFQQHLLFPHLTALGNVAFGPRSRGARRRESEERARRWLTRLGVEDLADRRPRELSGGQAQRVAIARALATDPALLLLDEPLAALDVGVAMALRLELARHLADFGGIGVLVTHDALDTLTVANRVVVLDQGRVAQVGTPDEVAQRPQTEHVARLMGLNVLRGQGSGTAVALDSGGTLVTTTPFEGRVNACFSPAAVTLTLAEPTGSARNRWPGTVTSVVPHGAAVRVHLAGPAPLIADVTPGAAAELGLAPGRSVWAAVKATEVGVYGIAAPPAQAPLRSRYV</sequence>
<dbReference type="PANTHER" id="PTHR42781">
    <property type="entry name" value="SPERMIDINE/PUTRESCINE IMPORT ATP-BINDING PROTEIN POTA"/>
    <property type="match status" value="1"/>
</dbReference>
<dbReference type="Proteomes" id="UP000754710">
    <property type="component" value="Unassembled WGS sequence"/>
</dbReference>
<evidence type="ECO:0000256" key="1">
    <source>
        <dbReference type="ARBA" id="ARBA00022448"/>
    </source>
</evidence>
<dbReference type="SUPFAM" id="SSF50331">
    <property type="entry name" value="MOP-like"/>
    <property type="match status" value="1"/>
</dbReference>
<evidence type="ECO:0000259" key="6">
    <source>
        <dbReference type="PROSITE" id="PS50893"/>
    </source>
</evidence>
<dbReference type="Gene3D" id="2.40.50.100">
    <property type="match status" value="1"/>
</dbReference>
<dbReference type="InterPro" id="IPR004606">
    <property type="entry name" value="Mop_domain"/>
</dbReference>
<keyword evidence="9" id="KW-1185">Reference proteome</keyword>
<dbReference type="RefSeq" id="WP_221025065.1">
    <property type="nucleotide sequence ID" value="NZ_JAIEZQ010000002.1"/>
</dbReference>
<evidence type="ECO:0000259" key="7">
    <source>
        <dbReference type="PROSITE" id="PS51866"/>
    </source>
</evidence>
<dbReference type="PANTHER" id="PTHR42781:SF4">
    <property type="entry name" value="SPERMIDINE_PUTRESCINE IMPORT ATP-BINDING PROTEIN POTA"/>
    <property type="match status" value="1"/>
</dbReference>